<name>A0ABR7NQ18_9FIRM</name>
<keyword evidence="1" id="KW-0812">Transmembrane</keyword>
<proteinExistence type="predicted"/>
<gene>
    <name evidence="2" type="ORF">H8708_02020</name>
</gene>
<sequence length="122" mass="13895">MGKQYQIQCCIRNLVYAAVAAAVVFVIRRQWNLIGISDACALSGIVFLIVGLFRRARYMRFYDLCIYGAMRFKSLRTNPGVSDKTFGSYGEFVEKRRYERNYTESFIAAASMFICSLAILGI</sequence>
<protein>
    <recommendedName>
        <fullName evidence="4">DUF3899 domain-containing protein</fullName>
    </recommendedName>
</protein>
<keyword evidence="1" id="KW-0472">Membrane</keyword>
<feature type="transmembrane region" description="Helical" evidence="1">
    <location>
        <begin position="102"/>
        <end position="121"/>
    </location>
</feature>
<evidence type="ECO:0008006" key="4">
    <source>
        <dbReference type="Google" id="ProtNLM"/>
    </source>
</evidence>
<feature type="transmembrane region" description="Helical" evidence="1">
    <location>
        <begin position="33"/>
        <end position="53"/>
    </location>
</feature>
<keyword evidence="1" id="KW-1133">Transmembrane helix</keyword>
<feature type="transmembrane region" description="Helical" evidence="1">
    <location>
        <begin position="9"/>
        <end position="27"/>
    </location>
</feature>
<dbReference type="Proteomes" id="UP000647491">
    <property type="component" value="Unassembled WGS sequence"/>
</dbReference>
<keyword evidence="3" id="KW-1185">Reference proteome</keyword>
<organism evidence="2 3">
    <name type="scientific">Enterocloster hominis</name>
    <name type="common">ex Liu et al. 2021</name>
    <dbReference type="NCBI Taxonomy" id="2763663"/>
    <lineage>
        <taxon>Bacteria</taxon>
        <taxon>Bacillati</taxon>
        <taxon>Bacillota</taxon>
        <taxon>Clostridia</taxon>
        <taxon>Lachnospirales</taxon>
        <taxon>Lachnospiraceae</taxon>
        <taxon>Enterocloster</taxon>
    </lineage>
</organism>
<comment type="caution">
    <text evidence="2">The sequence shown here is derived from an EMBL/GenBank/DDBJ whole genome shotgun (WGS) entry which is preliminary data.</text>
</comment>
<evidence type="ECO:0000313" key="2">
    <source>
        <dbReference type="EMBL" id="MBC8598014.1"/>
    </source>
</evidence>
<evidence type="ECO:0000256" key="1">
    <source>
        <dbReference type="SAM" id="Phobius"/>
    </source>
</evidence>
<reference evidence="2 3" key="1">
    <citation type="submission" date="2020-08" db="EMBL/GenBank/DDBJ databases">
        <title>Genome public.</title>
        <authorList>
            <person name="Liu C."/>
            <person name="Sun Q."/>
        </authorList>
    </citation>
    <scope>NUCLEOTIDE SEQUENCE [LARGE SCALE GENOMIC DNA]</scope>
    <source>
        <strain evidence="2 3">BX10</strain>
    </source>
</reference>
<dbReference type="EMBL" id="JACRTJ010000005">
    <property type="protein sequence ID" value="MBC8598014.1"/>
    <property type="molecule type" value="Genomic_DNA"/>
</dbReference>
<accession>A0ABR7NQ18</accession>
<evidence type="ECO:0000313" key="3">
    <source>
        <dbReference type="Proteomes" id="UP000647491"/>
    </source>
</evidence>
<dbReference type="RefSeq" id="WP_022274720.1">
    <property type="nucleotide sequence ID" value="NZ_JACRTJ010000005.1"/>
</dbReference>